<keyword evidence="2" id="KW-1185">Reference proteome</keyword>
<evidence type="ECO:0000313" key="1">
    <source>
        <dbReference type="EMBL" id="SEG24637.1"/>
    </source>
</evidence>
<dbReference type="AlphaFoldDB" id="A0A1H5YMB3"/>
<proteinExistence type="predicted"/>
<organism evidence="1 2">
    <name type="scientific">Thermomonospora echinospora</name>
    <dbReference type="NCBI Taxonomy" id="1992"/>
    <lineage>
        <taxon>Bacteria</taxon>
        <taxon>Bacillati</taxon>
        <taxon>Actinomycetota</taxon>
        <taxon>Actinomycetes</taxon>
        <taxon>Streptosporangiales</taxon>
        <taxon>Thermomonosporaceae</taxon>
        <taxon>Thermomonospora</taxon>
    </lineage>
</organism>
<protein>
    <submittedName>
        <fullName evidence="1">Uncharacterized protein</fullName>
    </submittedName>
</protein>
<accession>A0A1H5YMB3</accession>
<name>A0A1H5YMB3_9ACTN</name>
<dbReference type="InterPro" id="IPR046036">
    <property type="entry name" value="DUF5994"/>
</dbReference>
<dbReference type="EMBL" id="FNVO01000004">
    <property type="protein sequence ID" value="SEG24637.1"/>
    <property type="molecule type" value="Genomic_DNA"/>
</dbReference>
<sequence>MAHDINDCTIDPGPVRPYPRGARLSLAAGAAHRGALDGGWWPRSRDARAELPELAATLVEHLGRVTHLAVDPYRWERIPADITIAGRRVKVGRFPGLGHMVAVIRGRMDTFLLLVVPPEAARACAQAALSESATGTASERPDRILAACDISTAPATTATTR</sequence>
<dbReference type="Pfam" id="PF19457">
    <property type="entry name" value="DUF5994"/>
    <property type="match status" value="1"/>
</dbReference>
<dbReference type="Proteomes" id="UP000236723">
    <property type="component" value="Unassembled WGS sequence"/>
</dbReference>
<evidence type="ECO:0000313" key="2">
    <source>
        <dbReference type="Proteomes" id="UP000236723"/>
    </source>
</evidence>
<gene>
    <name evidence="1" type="ORF">SAMN04489712_10466</name>
</gene>
<reference evidence="2" key="1">
    <citation type="submission" date="2016-10" db="EMBL/GenBank/DDBJ databases">
        <authorList>
            <person name="Varghese N."/>
            <person name="Submissions S."/>
        </authorList>
    </citation>
    <scope>NUCLEOTIDE SEQUENCE [LARGE SCALE GENOMIC DNA]</scope>
    <source>
        <strain evidence="2">DSM 43163</strain>
    </source>
</reference>